<dbReference type="EMBL" id="FOUZ01000008">
    <property type="protein sequence ID" value="SFN21887.1"/>
    <property type="molecule type" value="Genomic_DNA"/>
</dbReference>
<evidence type="ECO:0000313" key="2">
    <source>
        <dbReference type="EMBL" id="SFN21887.1"/>
    </source>
</evidence>
<dbReference type="Pfam" id="PF13621">
    <property type="entry name" value="Cupin_8"/>
    <property type="match status" value="1"/>
</dbReference>
<name>A0A1I4X7K0_9FLAO</name>
<dbReference type="OrthoDB" id="2942327at2"/>
<dbReference type="PROSITE" id="PS51184">
    <property type="entry name" value="JMJC"/>
    <property type="match status" value="1"/>
</dbReference>
<protein>
    <submittedName>
        <fullName evidence="2">Cupin-like domain-containing protein</fullName>
    </submittedName>
</protein>
<dbReference type="RefSeq" id="WP_092908368.1">
    <property type="nucleotide sequence ID" value="NZ_FOUZ01000008.1"/>
</dbReference>
<feature type="domain" description="JmjC" evidence="1">
    <location>
        <begin position="79"/>
        <end position="252"/>
    </location>
</feature>
<dbReference type="AlphaFoldDB" id="A0A1I4X7K0"/>
<sequence length="290" mass="34816">MKFQPIDTVESISKEDFIKNYLKKRKPLLMKGYAKNWKDFDKWNLDYLKSKAGEQVVPLYDSKPADANKSSDTPATHMKFNEYVDLIKKEPSDLRIFFFIIKDKIPELLKNFTYPDLGLKYFERLPTLFFGGSKAKVLMHYDVDITDFIHFQFEGDKRILLFSPEQSKALYKVPLSVHTIYEIDYDHPQYDKYPALEFAEGYDFVMNHGDALFIPRGYWHYNRYLETGFSMSLRAFPNEFLQVINTVYHVFIMRYTDKLMRKIFQEKWIKFKEKWAIKKSNRYYNIKNSK</sequence>
<dbReference type="SUPFAM" id="SSF51197">
    <property type="entry name" value="Clavaminate synthase-like"/>
    <property type="match status" value="1"/>
</dbReference>
<dbReference type="PANTHER" id="PTHR12461">
    <property type="entry name" value="HYPOXIA-INDUCIBLE FACTOR 1 ALPHA INHIBITOR-RELATED"/>
    <property type="match status" value="1"/>
</dbReference>
<gene>
    <name evidence="2" type="ORF">SAMN05421738_108132</name>
</gene>
<reference evidence="3" key="1">
    <citation type="submission" date="2016-10" db="EMBL/GenBank/DDBJ databases">
        <authorList>
            <person name="Varghese N."/>
            <person name="Submissions S."/>
        </authorList>
    </citation>
    <scope>NUCLEOTIDE SEQUENCE [LARGE SCALE GENOMIC DNA]</scope>
    <source>
        <strain evidence="3">XJ109</strain>
    </source>
</reference>
<dbReference type="PANTHER" id="PTHR12461:SF105">
    <property type="entry name" value="HYPOXIA-INDUCIBLE FACTOR 1-ALPHA INHIBITOR"/>
    <property type="match status" value="1"/>
</dbReference>
<dbReference type="STRING" id="684065.SAMN05421738_108132"/>
<evidence type="ECO:0000313" key="3">
    <source>
        <dbReference type="Proteomes" id="UP000199149"/>
    </source>
</evidence>
<dbReference type="Proteomes" id="UP000199149">
    <property type="component" value="Unassembled WGS sequence"/>
</dbReference>
<evidence type="ECO:0000259" key="1">
    <source>
        <dbReference type="PROSITE" id="PS51184"/>
    </source>
</evidence>
<dbReference type="Gene3D" id="2.60.120.650">
    <property type="entry name" value="Cupin"/>
    <property type="match status" value="1"/>
</dbReference>
<organism evidence="2 3">
    <name type="scientific">Algoriella xinjiangensis</name>
    <dbReference type="NCBI Taxonomy" id="684065"/>
    <lineage>
        <taxon>Bacteria</taxon>
        <taxon>Pseudomonadati</taxon>
        <taxon>Bacteroidota</taxon>
        <taxon>Flavobacteriia</taxon>
        <taxon>Flavobacteriales</taxon>
        <taxon>Weeksellaceae</taxon>
        <taxon>Algoriella</taxon>
    </lineage>
</organism>
<proteinExistence type="predicted"/>
<dbReference type="InterPro" id="IPR003347">
    <property type="entry name" value="JmjC_dom"/>
</dbReference>
<dbReference type="InterPro" id="IPR041667">
    <property type="entry name" value="Cupin_8"/>
</dbReference>
<keyword evidence="3" id="KW-1185">Reference proteome</keyword>
<accession>A0A1I4X7K0</accession>